<dbReference type="Proteomes" id="UP000179524">
    <property type="component" value="Unassembled WGS sequence"/>
</dbReference>
<dbReference type="AlphaFoldDB" id="A0A1S2LFD1"/>
<dbReference type="GO" id="GO:0016740">
    <property type="term" value="F:transferase activity"/>
    <property type="evidence" value="ECO:0007669"/>
    <property type="project" value="UniProtKB-KW"/>
</dbReference>
<dbReference type="InterPro" id="IPR050834">
    <property type="entry name" value="Glycosyltransf_2"/>
</dbReference>
<gene>
    <name evidence="2" type="ORF">BKP37_17915</name>
</gene>
<dbReference type="OrthoDB" id="2850014at2"/>
<dbReference type="PANTHER" id="PTHR43685:SF2">
    <property type="entry name" value="GLYCOSYLTRANSFERASE 2-LIKE DOMAIN-CONTAINING PROTEIN"/>
    <property type="match status" value="1"/>
</dbReference>
<protein>
    <submittedName>
        <fullName evidence="2">Glycosyl transferase</fullName>
    </submittedName>
</protein>
<comment type="caution">
    <text evidence="2">The sequence shown here is derived from an EMBL/GenBank/DDBJ whole genome shotgun (WGS) entry which is preliminary data.</text>
</comment>
<evidence type="ECO:0000259" key="1">
    <source>
        <dbReference type="Pfam" id="PF00535"/>
    </source>
</evidence>
<reference evidence="2 3" key="1">
    <citation type="submission" date="2016-10" db="EMBL/GenBank/DDBJ databases">
        <title>Draft genome sequences of four alkaliphilic bacteria belonging to the Anaerobacillus genus.</title>
        <authorList>
            <person name="Bassil N.M."/>
            <person name="Lloyd J.R."/>
        </authorList>
    </citation>
    <scope>NUCLEOTIDE SEQUENCE [LARGE SCALE GENOMIC DNA]</scope>
    <source>
        <strain evidence="2 3">DSM 18345</strain>
    </source>
</reference>
<dbReference type="RefSeq" id="WP_071310990.1">
    <property type="nucleotide sequence ID" value="NZ_MLQR01000050.1"/>
</dbReference>
<keyword evidence="2" id="KW-0808">Transferase</keyword>
<organism evidence="2 3">
    <name type="scientific">Anaerobacillus alkalilacustris</name>
    <dbReference type="NCBI Taxonomy" id="393763"/>
    <lineage>
        <taxon>Bacteria</taxon>
        <taxon>Bacillati</taxon>
        <taxon>Bacillota</taxon>
        <taxon>Bacilli</taxon>
        <taxon>Bacillales</taxon>
        <taxon>Bacillaceae</taxon>
        <taxon>Anaerobacillus</taxon>
    </lineage>
</organism>
<sequence>MPRVSIIMTSYNKPKFVGKAIEGVLNQTFTDFELLLMDDNSNEETQEVIRPYLIDKRIKYYQSNIQEISERVKKVRYAVLINEAIVKSKGEFISYATDDNIYRPTRIEKMIRYLEEHPNSNIVYSASKTSHIDKYENVLKEVIRPAKQVQWLASCVIDHCSIMHRKAILQDVYDKWGSYWDENPEFYRVGDARFFWRLNHFWPFHPLNEELDDNYITETSIHHQLFAQEKNKFVEQLPPQRTCTELREYLRTYQRGGME</sequence>
<dbReference type="Gene3D" id="3.90.550.10">
    <property type="entry name" value="Spore Coat Polysaccharide Biosynthesis Protein SpsA, Chain A"/>
    <property type="match status" value="1"/>
</dbReference>
<keyword evidence="3" id="KW-1185">Reference proteome</keyword>
<evidence type="ECO:0000313" key="2">
    <source>
        <dbReference type="EMBL" id="OIJ10417.1"/>
    </source>
</evidence>
<feature type="domain" description="Glycosyltransferase 2-like" evidence="1">
    <location>
        <begin position="5"/>
        <end position="168"/>
    </location>
</feature>
<name>A0A1S2LFD1_9BACI</name>
<dbReference type="SUPFAM" id="SSF53448">
    <property type="entry name" value="Nucleotide-diphospho-sugar transferases"/>
    <property type="match status" value="1"/>
</dbReference>
<dbReference type="CDD" id="cd00761">
    <property type="entry name" value="Glyco_tranf_GTA_type"/>
    <property type="match status" value="1"/>
</dbReference>
<dbReference type="Pfam" id="PF00535">
    <property type="entry name" value="Glycos_transf_2"/>
    <property type="match status" value="1"/>
</dbReference>
<dbReference type="InterPro" id="IPR001173">
    <property type="entry name" value="Glyco_trans_2-like"/>
</dbReference>
<dbReference type="PANTHER" id="PTHR43685">
    <property type="entry name" value="GLYCOSYLTRANSFERASE"/>
    <property type="match status" value="1"/>
</dbReference>
<accession>A0A1S2LFD1</accession>
<dbReference type="InterPro" id="IPR029044">
    <property type="entry name" value="Nucleotide-diphossugar_trans"/>
</dbReference>
<proteinExistence type="predicted"/>
<dbReference type="EMBL" id="MLQR01000050">
    <property type="protein sequence ID" value="OIJ10417.1"/>
    <property type="molecule type" value="Genomic_DNA"/>
</dbReference>
<evidence type="ECO:0000313" key="3">
    <source>
        <dbReference type="Proteomes" id="UP000179524"/>
    </source>
</evidence>